<dbReference type="InterPro" id="IPR000914">
    <property type="entry name" value="SBP_5_dom"/>
</dbReference>
<dbReference type="Pfam" id="PF00496">
    <property type="entry name" value="SBP_bac_5"/>
    <property type="match status" value="1"/>
</dbReference>
<dbReference type="PIRSF" id="PIRSF002741">
    <property type="entry name" value="MppA"/>
    <property type="match status" value="1"/>
</dbReference>
<dbReference type="PANTHER" id="PTHR30290:SF65">
    <property type="entry name" value="MONOACYL PHOSPHATIDYLINOSITOL TETRAMANNOSIDE-BINDING PROTEIN LPQW-RELATED"/>
    <property type="match status" value="1"/>
</dbReference>
<name>A0AAU8JXX4_9ACTN</name>
<feature type="chain" id="PRO_5043560506" evidence="1">
    <location>
        <begin position="36"/>
        <end position="588"/>
    </location>
</feature>
<dbReference type="SUPFAM" id="SSF53850">
    <property type="entry name" value="Periplasmic binding protein-like II"/>
    <property type="match status" value="1"/>
</dbReference>
<gene>
    <name evidence="3" type="ORF">ABWK59_21050</name>
</gene>
<evidence type="ECO:0000259" key="2">
    <source>
        <dbReference type="Pfam" id="PF00496"/>
    </source>
</evidence>
<reference evidence="3" key="1">
    <citation type="submission" date="2024-06" db="EMBL/GenBank/DDBJ databases">
        <title>The genome sequences of Kitasatospora sp. strain HUAS MG31.</title>
        <authorList>
            <person name="Mo P."/>
        </authorList>
    </citation>
    <scope>NUCLEOTIDE SEQUENCE</scope>
    <source>
        <strain evidence="3">HUAS MG31</strain>
    </source>
</reference>
<dbReference type="GO" id="GO:1904680">
    <property type="term" value="F:peptide transmembrane transporter activity"/>
    <property type="evidence" value="ECO:0007669"/>
    <property type="project" value="TreeGrafter"/>
</dbReference>
<accession>A0AAU8JXX4</accession>
<dbReference type="Gene3D" id="3.10.105.10">
    <property type="entry name" value="Dipeptide-binding Protein, Domain 3"/>
    <property type="match status" value="1"/>
</dbReference>
<dbReference type="CDD" id="cd08501">
    <property type="entry name" value="PBP2_Lpqw"/>
    <property type="match status" value="1"/>
</dbReference>
<dbReference type="PROSITE" id="PS51257">
    <property type="entry name" value="PROKAR_LIPOPROTEIN"/>
    <property type="match status" value="1"/>
</dbReference>
<dbReference type="InterPro" id="IPR030678">
    <property type="entry name" value="Peptide/Ni-bd"/>
</dbReference>
<dbReference type="PANTHER" id="PTHR30290">
    <property type="entry name" value="PERIPLASMIC BINDING COMPONENT OF ABC TRANSPORTER"/>
    <property type="match status" value="1"/>
</dbReference>
<dbReference type="RefSeq" id="WP_354642164.1">
    <property type="nucleotide sequence ID" value="NZ_CP159872.1"/>
</dbReference>
<sequence>MGERIIGHRRNSRVAAAAAALLLAAGLAGCSSDRAAGPSVTDLTAADRAAVRDGGTVRWAVDAVPATLNVYQPAATPDSGLVARALLPSLFRLDEHARPSADPDYLVSAESTPPGQSPQTVTYRLNPKAVWSDGTPLSAADFTAQWKALAGTDAAYQTDHPAGYDRIESVAQGADPQEVRVELRQPYAAWRELFSPLYPAAATGTPEAFNQPLADSFRTSAGPFTLQTYDAVGGHALLVRNPRWWGDAAKAEAIDFLAVPAATRLDALDQGKLDVAGLTDSVDRAVPAGGKAAAPPDAAALAEASAQALKRAETLPGLRLHRAPAAAVTQLTLNSSRGPLTDPAVRRAVAKAVDRQKAATAALGPLGLSAVPLGNHLLVTGQDGYRDNSAAVGGTGSAELLDQAGWKGSGGTRTKDGKELDLGLLIPEGSTTARRTADALAADLAAAGITVHPQPVPVDGFVKDHLATGDFDLALFSWPASAYPGGEERALYTKPRPGPDGIPVVGLNYARTGSEELDQLLDRAGRELDPAAQRTLLQEADARIWQLAHSVPLYQRPDLVAVRDTVAGVGAYGFTTPRYQDLGFRKDG</sequence>
<dbReference type="EMBL" id="CP159872">
    <property type="protein sequence ID" value="XCM81226.1"/>
    <property type="molecule type" value="Genomic_DNA"/>
</dbReference>
<dbReference type="GO" id="GO:0015833">
    <property type="term" value="P:peptide transport"/>
    <property type="evidence" value="ECO:0007669"/>
    <property type="project" value="TreeGrafter"/>
</dbReference>
<dbReference type="AlphaFoldDB" id="A0AAU8JXX4"/>
<evidence type="ECO:0000313" key="3">
    <source>
        <dbReference type="EMBL" id="XCM81226.1"/>
    </source>
</evidence>
<dbReference type="InterPro" id="IPR039424">
    <property type="entry name" value="SBP_5"/>
</dbReference>
<feature type="domain" description="Solute-binding protein family 5" evidence="2">
    <location>
        <begin position="118"/>
        <end position="483"/>
    </location>
</feature>
<organism evidence="3">
    <name type="scientific">Kitasatospora camelliae</name>
    <dbReference type="NCBI Taxonomy" id="3156397"/>
    <lineage>
        <taxon>Bacteria</taxon>
        <taxon>Bacillati</taxon>
        <taxon>Actinomycetota</taxon>
        <taxon>Actinomycetes</taxon>
        <taxon>Kitasatosporales</taxon>
        <taxon>Streptomycetaceae</taxon>
        <taxon>Kitasatospora</taxon>
    </lineage>
</organism>
<keyword evidence="1" id="KW-0732">Signal</keyword>
<feature type="signal peptide" evidence="1">
    <location>
        <begin position="1"/>
        <end position="35"/>
    </location>
</feature>
<dbReference type="KEGG" id="kcm:ABWK59_21050"/>
<dbReference type="Gene3D" id="3.40.190.10">
    <property type="entry name" value="Periplasmic binding protein-like II"/>
    <property type="match status" value="1"/>
</dbReference>
<evidence type="ECO:0000256" key="1">
    <source>
        <dbReference type="SAM" id="SignalP"/>
    </source>
</evidence>
<dbReference type="Gene3D" id="3.90.76.10">
    <property type="entry name" value="Dipeptide-binding Protein, Domain 1"/>
    <property type="match status" value="1"/>
</dbReference>
<proteinExistence type="predicted"/>
<dbReference type="GO" id="GO:0043190">
    <property type="term" value="C:ATP-binding cassette (ABC) transporter complex"/>
    <property type="evidence" value="ECO:0007669"/>
    <property type="project" value="InterPro"/>
</dbReference>
<protein>
    <submittedName>
        <fullName evidence="3">ABC transporter family substrate-binding protein</fullName>
    </submittedName>
</protein>
<dbReference type="GO" id="GO:0042597">
    <property type="term" value="C:periplasmic space"/>
    <property type="evidence" value="ECO:0007669"/>
    <property type="project" value="UniProtKB-ARBA"/>
</dbReference>